<reference evidence="7 8" key="1">
    <citation type="submission" date="2020-04" db="EMBL/GenBank/DDBJ databases">
        <title>MicrobeNet Type strains.</title>
        <authorList>
            <person name="Nicholson A.C."/>
        </authorList>
    </citation>
    <scope>NUCLEOTIDE SEQUENCE [LARGE SCALE GENOMIC DNA]</scope>
    <source>
        <strain evidence="7 8">DSM 45078</strain>
    </source>
</reference>
<name>A0A846XFP3_9NOCA</name>
<sequence>MPDSTEIRLAAERTALSWRRTCLGTVAVALLLLRAVLQAGWDPAALAPGIAGLVLLVVAGLGYRRNLRLHRGAGGSGATTIRWTTVALAVVVAVTVGFTLFTPVAGW</sequence>
<dbReference type="Pfam" id="PF02656">
    <property type="entry name" value="DUF202"/>
    <property type="match status" value="1"/>
</dbReference>
<gene>
    <name evidence="7" type="ORF">HGA13_19365</name>
</gene>
<dbReference type="InterPro" id="IPR003807">
    <property type="entry name" value="DUF202"/>
</dbReference>
<keyword evidence="4 5" id="KW-0472">Membrane</keyword>
<feature type="transmembrane region" description="Helical" evidence="5">
    <location>
        <begin position="45"/>
        <end position="63"/>
    </location>
</feature>
<evidence type="ECO:0000256" key="1">
    <source>
        <dbReference type="ARBA" id="ARBA00004127"/>
    </source>
</evidence>
<accession>A0A846XFP3</accession>
<dbReference type="Proteomes" id="UP000565715">
    <property type="component" value="Unassembled WGS sequence"/>
</dbReference>
<keyword evidence="3 5" id="KW-1133">Transmembrane helix</keyword>
<feature type="domain" description="DUF202" evidence="6">
    <location>
        <begin position="8"/>
        <end position="68"/>
    </location>
</feature>
<evidence type="ECO:0000256" key="4">
    <source>
        <dbReference type="ARBA" id="ARBA00023136"/>
    </source>
</evidence>
<evidence type="ECO:0000259" key="6">
    <source>
        <dbReference type="Pfam" id="PF02656"/>
    </source>
</evidence>
<protein>
    <submittedName>
        <fullName evidence="7">DUF202 domain-containing protein</fullName>
    </submittedName>
</protein>
<evidence type="ECO:0000256" key="2">
    <source>
        <dbReference type="ARBA" id="ARBA00022692"/>
    </source>
</evidence>
<evidence type="ECO:0000313" key="7">
    <source>
        <dbReference type="EMBL" id="NKY35211.1"/>
    </source>
</evidence>
<evidence type="ECO:0000256" key="3">
    <source>
        <dbReference type="ARBA" id="ARBA00022989"/>
    </source>
</evidence>
<dbReference type="GO" id="GO:0012505">
    <property type="term" value="C:endomembrane system"/>
    <property type="evidence" value="ECO:0007669"/>
    <property type="project" value="UniProtKB-SubCell"/>
</dbReference>
<keyword evidence="8" id="KW-1185">Reference proteome</keyword>
<keyword evidence="2 5" id="KW-0812">Transmembrane</keyword>
<dbReference type="AlphaFoldDB" id="A0A846XFP3"/>
<proteinExistence type="predicted"/>
<evidence type="ECO:0000256" key="5">
    <source>
        <dbReference type="SAM" id="Phobius"/>
    </source>
</evidence>
<dbReference type="RefSeq" id="WP_168443475.1">
    <property type="nucleotide sequence ID" value="NZ_JAAXOO010000005.1"/>
</dbReference>
<organism evidence="7 8">
    <name type="scientific">Nocardia speluncae</name>
    <dbReference type="NCBI Taxonomy" id="419477"/>
    <lineage>
        <taxon>Bacteria</taxon>
        <taxon>Bacillati</taxon>
        <taxon>Actinomycetota</taxon>
        <taxon>Actinomycetes</taxon>
        <taxon>Mycobacteriales</taxon>
        <taxon>Nocardiaceae</taxon>
        <taxon>Nocardia</taxon>
    </lineage>
</organism>
<feature type="transmembrane region" description="Helical" evidence="5">
    <location>
        <begin position="21"/>
        <end position="39"/>
    </location>
</feature>
<dbReference type="EMBL" id="JAAXOO010000005">
    <property type="protein sequence ID" value="NKY35211.1"/>
    <property type="molecule type" value="Genomic_DNA"/>
</dbReference>
<evidence type="ECO:0000313" key="8">
    <source>
        <dbReference type="Proteomes" id="UP000565715"/>
    </source>
</evidence>
<comment type="subcellular location">
    <subcellularLocation>
        <location evidence="1">Endomembrane system</location>
        <topology evidence="1">Multi-pass membrane protein</topology>
    </subcellularLocation>
</comment>
<feature type="transmembrane region" description="Helical" evidence="5">
    <location>
        <begin position="83"/>
        <end position="105"/>
    </location>
</feature>
<comment type="caution">
    <text evidence="7">The sequence shown here is derived from an EMBL/GenBank/DDBJ whole genome shotgun (WGS) entry which is preliminary data.</text>
</comment>